<evidence type="ECO:0000313" key="3">
    <source>
        <dbReference type="Proteomes" id="UP000177810"/>
    </source>
</evidence>
<dbReference type="PROSITE" id="PS50844">
    <property type="entry name" value="AFP_LIKE"/>
    <property type="match status" value="1"/>
</dbReference>
<gene>
    <name evidence="2" type="ORF">A2V69_01560</name>
</gene>
<dbReference type="Pfam" id="PF08666">
    <property type="entry name" value="SAF"/>
    <property type="match status" value="1"/>
</dbReference>
<proteinExistence type="predicted"/>
<dbReference type="Pfam" id="PF03102">
    <property type="entry name" value="NeuB"/>
    <property type="match status" value="1"/>
</dbReference>
<dbReference type="InterPro" id="IPR057736">
    <property type="entry name" value="SAF_PseI/NeuA/NeuB"/>
</dbReference>
<dbReference type="PANTHER" id="PTHR42966:SF1">
    <property type="entry name" value="SIALIC ACID SYNTHASE"/>
    <property type="match status" value="1"/>
</dbReference>
<feature type="domain" description="AFP-like" evidence="1">
    <location>
        <begin position="286"/>
        <end position="344"/>
    </location>
</feature>
<sequence>MINKIKIGEKLIGENQPCFIIAEAGINHNGNIEKAMLLIQKAAEAGADAIKFQTHLPEKEMLKDGFTAEYVKSSLFDLLKKVELSKKDHINLKKYAEKKGILFLSTPFSREAADLLEKIGVKAYKVGSGEMTNLPLLEHIVRKGKPMIISTGMSTFREVRETVNFVKRFNNKFIILHCTSSYPAKYEDLNLRVIERLKKELKIPVGLSDHSIGIYTALTAIALGACVLEKHFTISRKWPGPDQKASIEPKELKELVQGVRAVEKALGSTKKITSDELPVKKMARESVVSLVDIPNGATIKKNMVWVKRPGTGIPAKYLNKIVGLRAKKSIKANQLIKWENLKLK</sequence>
<dbReference type="InterPro" id="IPR051690">
    <property type="entry name" value="PseI-like"/>
</dbReference>
<dbReference type="InterPro" id="IPR013132">
    <property type="entry name" value="PseI/NeuA/B-like_N"/>
</dbReference>
<dbReference type="EMBL" id="MHMT01000003">
    <property type="protein sequence ID" value="OGZ33196.1"/>
    <property type="molecule type" value="Genomic_DNA"/>
</dbReference>
<comment type="caution">
    <text evidence="2">The sequence shown here is derived from an EMBL/GenBank/DDBJ whole genome shotgun (WGS) entry which is preliminary data.</text>
</comment>
<dbReference type="InterPro" id="IPR013785">
    <property type="entry name" value="Aldolase_TIM"/>
</dbReference>
<dbReference type="STRING" id="1801990.A2V69_01560"/>
<dbReference type="CDD" id="cd11615">
    <property type="entry name" value="SAF_NeuB_like"/>
    <property type="match status" value="1"/>
</dbReference>
<dbReference type="SUPFAM" id="SSF51269">
    <property type="entry name" value="AFP III-like domain"/>
    <property type="match status" value="1"/>
</dbReference>
<dbReference type="Proteomes" id="UP000177810">
    <property type="component" value="Unassembled WGS sequence"/>
</dbReference>
<dbReference type="AlphaFoldDB" id="A0A1G2F546"/>
<dbReference type="GO" id="GO:0016051">
    <property type="term" value="P:carbohydrate biosynthetic process"/>
    <property type="evidence" value="ECO:0007669"/>
    <property type="project" value="InterPro"/>
</dbReference>
<dbReference type="InterPro" id="IPR036732">
    <property type="entry name" value="AFP_Neu5c_C_sf"/>
</dbReference>
<dbReference type="Gene3D" id="3.90.1210.10">
    <property type="entry name" value="Antifreeze-like/N-acetylneuraminic acid synthase C-terminal domain"/>
    <property type="match status" value="1"/>
</dbReference>
<dbReference type="InterPro" id="IPR013974">
    <property type="entry name" value="SAF"/>
</dbReference>
<dbReference type="SMART" id="SM00858">
    <property type="entry name" value="SAF"/>
    <property type="match status" value="1"/>
</dbReference>
<dbReference type="Gene3D" id="3.20.20.70">
    <property type="entry name" value="Aldolase class I"/>
    <property type="match status" value="1"/>
</dbReference>
<dbReference type="PANTHER" id="PTHR42966">
    <property type="entry name" value="N-ACETYLNEURAMINATE SYNTHASE"/>
    <property type="match status" value="1"/>
</dbReference>
<evidence type="ECO:0000313" key="2">
    <source>
        <dbReference type="EMBL" id="OGZ33196.1"/>
    </source>
</evidence>
<dbReference type="GO" id="GO:0047444">
    <property type="term" value="F:N-acylneuraminate-9-phosphate synthase activity"/>
    <property type="evidence" value="ECO:0007669"/>
    <property type="project" value="TreeGrafter"/>
</dbReference>
<evidence type="ECO:0000259" key="1">
    <source>
        <dbReference type="PROSITE" id="PS50844"/>
    </source>
</evidence>
<organism evidence="2 3">
    <name type="scientific">Candidatus Portnoybacteria bacterium RBG_13_40_8</name>
    <dbReference type="NCBI Taxonomy" id="1801990"/>
    <lineage>
        <taxon>Bacteria</taxon>
        <taxon>Candidatus Portnoyibacteriota</taxon>
    </lineage>
</organism>
<reference evidence="2 3" key="1">
    <citation type="journal article" date="2016" name="Nat. Commun.">
        <title>Thousands of microbial genomes shed light on interconnected biogeochemical processes in an aquifer system.</title>
        <authorList>
            <person name="Anantharaman K."/>
            <person name="Brown C.T."/>
            <person name="Hug L.A."/>
            <person name="Sharon I."/>
            <person name="Castelle C.J."/>
            <person name="Probst A.J."/>
            <person name="Thomas B.C."/>
            <person name="Singh A."/>
            <person name="Wilkins M.J."/>
            <person name="Karaoz U."/>
            <person name="Brodie E.L."/>
            <person name="Williams K.H."/>
            <person name="Hubbard S.S."/>
            <person name="Banfield J.F."/>
        </authorList>
    </citation>
    <scope>NUCLEOTIDE SEQUENCE [LARGE SCALE GENOMIC DNA]</scope>
</reference>
<dbReference type="InterPro" id="IPR006190">
    <property type="entry name" value="SAF_AFP_Neu5Ac"/>
</dbReference>
<dbReference type="SUPFAM" id="SSF51569">
    <property type="entry name" value="Aldolase"/>
    <property type="match status" value="1"/>
</dbReference>
<name>A0A1G2F546_9BACT</name>
<protein>
    <submittedName>
        <fullName evidence="2">N-acetylneuraminate synthase</fullName>
    </submittedName>
</protein>
<accession>A0A1G2F546</accession>